<feature type="transmembrane region" description="Helical" evidence="1">
    <location>
        <begin position="54"/>
        <end position="74"/>
    </location>
</feature>
<feature type="transmembrane region" description="Helical" evidence="1">
    <location>
        <begin position="155"/>
        <end position="184"/>
    </location>
</feature>
<keyword evidence="1" id="KW-0812">Transmembrane</keyword>
<dbReference type="EMBL" id="HBIJ01016139">
    <property type="protein sequence ID" value="CAE0369994.1"/>
    <property type="molecule type" value="Transcribed_RNA"/>
</dbReference>
<organism evidence="2">
    <name type="scientific">Aureoumbra lagunensis</name>
    <dbReference type="NCBI Taxonomy" id="44058"/>
    <lineage>
        <taxon>Eukaryota</taxon>
        <taxon>Sar</taxon>
        <taxon>Stramenopiles</taxon>
        <taxon>Ochrophyta</taxon>
        <taxon>Pelagophyceae</taxon>
        <taxon>Pelagomonadales</taxon>
        <taxon>Aureoumbra</taxon>
    </lineage>
</organism>
<reference evidence="2" key="1">
    <citation type="submission" date="2021-01" db="EMBL/GenBank/DDBJ databases">
        <authorList>
            <person name="Corre E."/>
            <person name="Pelletier E."/>
            <person name="Niang G."/>
            <person name="Scheremetjew M."/>
            <person name="Finn R."/>
            <person name="Kale V."/>
            <person name="Holt S."/>
            <person name="Cochrane G."/>
            <person name="Meng A."/>
            <person name="Brown T."/>
            <person name="Cohen L."/>
        </authorList>
    </citation>
    <scope>NUCLEOTIDE SEQUENCE</scope>
    <source>
        <strain evidence="2">CCMP1510</strain>
    </source>
</reference>
<accession>A0A7S3NP31</accession>
<evidence type="ECO:0000313" key="2">
    <source>
        <dbReference type="EMBL" id="CAE0369994.1"/>
    </source>
</evidence>
<protein>
    <submittedName>
        <fullName evidence="2">Uncharacterized protein</fullName>
    </submittedName>
</protein>
<feature type="transmembrane region" description="Helical" evidence="1">
    <location>
        <begin position="421"/>
        <end position="439"/>
    </location>
</feature>
<feature type="transmembrane region" description="Helical" evidence="1">
    <location>
        <begin position="21"/>
        <end position="42"/>
    </location>
</feature>
<feature type="transmembrane region" description="Helical" evidence="1">
    <location>
        <begin position="245"/>
        <end position="271"/>
    </location>
</feature>
<name>A0A7S3NP31_9STRA</name>
<feature type="transmembrane region" description="Helical" evidence="1">
    <location>
        <begin position="204"/>
        <end position="224"/>
    </location>
</feature>
<proteinExistence type="predicted"/>
<sequence length="586" mass="64080">MYVSSNDDGRRQLVEVMSGWIFNNIIGSLAGLLFAYVVILQFDPELQCPTDGCWQVALALWIWAICGVVTLPWLSLLAMRTLRPFGIYSSRLVWEDATLSKARELVARGMGTAWSVGLYSALAATVRQVEYDALQNMGILARCGDLGVACALKGVLILTGFALAIAITVTACAVAAIAFSTRLLSKPNMSPLVVEMCLMIRGNLFYTVAYAWTTTLGLLWFAPYELGPAADNALSPSTHVNNWNGAVRAAFAAARALTLIVLFGHIALYALPDPPHEAEVEASPDASLTHCATLLAFKACAVVVALAANDAAQGIIADYEQYYYLSDDHAQNENQSDSIRSSSSQHHFDFRLTLSGFVYGAFLLLVGAVYFLACFSRPRRYDHAGESRRLVGSEINGPDSSELDYSYSSKSPHNYPVETKLFRFGRLVYAWLAIFATWSPWKRLLIALYAELGNMVGPVFLLPFQISLAIVVSLFLALLQVTIDKFLHFTCGLYCCTSQETAVLRERTSRKFVDGLGASDRASSKSPFVVAHLPNHNDHESDANCNNNTLPKGCFLPAAAGDNSNPFLTSTTTSTFHNDNDRDALF</sequence>
<keyword evidence="1" id="KW-0472">Membrane</keyword>
<feature type="transmembrane region" description="Helical" evidence="1">
    <location>
        <begin position="352"/>
        <end position="373"/>
    </location>
</feature>
<feature type="transmembrane region" description="Helical" evidence="1">
    <location>
        <begin position="459"/>
        <end position="479"/>
    </location>
</feature>
<gene>
    <name evidence="2" type="ORF">ALAG00032_LOCUS10758</name>
</gene>
<dbReference type="AlphaFoldDB" id="A0A7S3NP31"/>
<evidence type="ECO:0000256" key="1">
    <source>
        <dbReference type="SAM" id="Phobius"/>
    </source>
</evidence>
<keyword evidence="1" id="KW-1133">Transmembrane helix</keyword>